<name>A0A2N3G7M8_9ACTN</name>
<accession>A0A2N3G7M8</accession>
<dbReference type="Proteomes" id="UP000233654">
    <property type="component" value="Unassembled WGS sequence"/>
</dbReference>
<reference evidence="1 2" key="1">
    <citation type="journal article" date="2017" name="ISME J.">
        <title>Potential for microbial H2 and metal transformations associated with novel bacteria and archaea in deep terrestrial subsurface sediments.</title>
        <authorList>
            <person name="Hernsdorf A.W."/>
            <person name="Amano Y."/>
            <person name="Miyakawa K."/>
            <person name="Ise K."/>
            <person name="Suzuki Y."/>
            <person name="Anantharaman K."/>
            <person name="Probst A."/>
            <person name="Burstein D."/>
            <person name="Thomas B.C."/>
            <person name="Banfield J.F."/>
        </authorList>
    </citation>
    <scope>NUCLEOTIDE SEQUENCE [LARGE SCALE GENOMIC DNA]</scope>
    <source>
        <strain evidence="1">HGW-Actinobacteria-3</strain>
    </source>
</reference>
<proteinExistence type="predicted"/>
<evidence type="ECO:0000313" key="1">
    <source>
        <dbReference type="EMBL" id="PKQ28693.1"/>
    </source>
</evidence>
<gene>
    <name evidence="1" type="ORF">CVT63_01580</name>
</gene>
<protein>
    <submittedName>
        <fullName evidence="1">Uncharacterized protein</fullName>
    </submittedName>
</protein>
<evidence type="ECO:0000313" key="2">
    <source>
        <dbReference type="Proteomes" id="UP000233654"/>
    </source>
</evidence>
<comment type="caution">
    <text evidence="1">The sequence shown here is derived from an EMBL/GenBank/DDBJ whole genome shotgun (WGS) entry which is preliminary data.</text>
</comment>
<dbReference type="AlphaFoldDB" id="A0A2N3G7M8"/>
<dbReference type="EMBL" id="PHEX01000008">
    <property type="protein sequence ID" value="PKQ28693.1"/>
    <property type="molecule type" value="Genomic_DNA"/>
</dbReference>
<sequence>MFKYSKVKTTQKARYQRIISHSTTHRFLRGAYLLTGEEGKTWDAREIDWSLQDFLKLFLSLSPEQQSQVMAFTGFIAGKDSLKSV</sequence>
<organism evidence="1 2">
    <name type="scientific">Candidatus Anoxymicrobium japonicum</name>
    <dbReference type="NCBI Taxonomy" id="2013648"/>
    <lineage>
        <taxon>Bacteria</taxon>
        <taxon>Bacillati</taxon>
        <taxon>Actinomycetota</taxon>
        <taxon>Candidatus Geothermincolia</taxon>
        <taxon>Candidatus Geothermincolales</taxon>
        <taxon>Candidatus Anoxymicrobiaceae</taxon>
        <taxon>Candidatus Anoxymicrobium</taxon>
    </lineage>
</organism>